<sequence length="77" mass="8596">MELEDDEVSWPDDKMSRGQVWYLGPYESDEQTVGASESLGGHTKCDHVIIRMGFTPGANQILSTPNMLRRVAAVENQ</sequence>
<evidence type="ECO:0000313" key="2">
    <source>
        <dbReference type="Proteomes" id="UP000076727"/>
    </source>
</evidence>
<evidence type="ECO:0000313" key="1">
    <source>
        <dbReference type="EMBL" id="KZT64535.1"/>
    </source>
</evidence>
<organism evidence="1 2">
    <name type="scientific">Daedalea quercina L-15889</name>
    <dbReference type="NCBI Taxonomy" id="1314783"/>
    <lineage>
        <taxon>Eukaryota</taxon>
        <taxon>Fungi</taxon>
        <taxon>Dikarya</taxon>
        <taxon>Basidiomycota</taxon>
        <taxon>Agaricomycotina</taxon>
        <taxon>Agaricomycetes</taxon>
        <taxon>Polyporales</taxon>
        <taxon>Fomitopsis</taxon>
    </lineage>
</organism>
<reference evidence="1 2" key="1">
    <citation type="journal article" date="2016" name="Mol. Biol. Evol.">
        <title>Comparative Genomics of Early-Diverging Mushroom-Forming Fungi Provides Insights into the Origins of Lignocellulose Decay Capabilities.</title>
        <authorList>
            <person name="Nagy L.G."/>
            <person name="Riley R."/>
            <person name="Tritt A."/>
            <person name="Adam C."/>
            <person name="Daum C."/>
            <person name="Floudas D."/>
            <person name="Sun H."/>
            <person name="Yadav J.S."/>
            <person name="Pangilinan J."/>
            <person name="Larsson K.H."/>
            <person name="Matsuura K."/>
            <person name="Barry K."/>
            <person name="Labutti K."/>
            <person name="Kuo R."/>
            <person name="Ohm R.A."/>
            <person name="Bhattacharya S.S."/>
            <person name="Shirouzu T."/>
            <person name="Yoshinaga Y."/>
            <person name="Martin F.M."/>
            <person name="Grigoriev I.V."/>
            <person name="Hibbett D.S."/>
        </authorList>
    </citation>
    <scope>NUCLEOTIDE SEQUENCE [LARGE SCALE GENOMIC DNA]</scope>
    <source>
        <strain evidence="1 2">L-15889</strain>
    </source>
</reference>
<dbReference type="EMBL" id="KV429125">
    <property type="protein sequence ID" value="KZT64535.1"/>
    <property type="molecule type" value="Genomic_DNA"/>
</dbReference>
<name>A0A165LKD9_9APHY</name>
<dbReference type="AlphaFoldDB" id="A0A165LKD9"/>
<gene>
    <name evidence="1" type="ORF">DAEQUDRAFT_732468</name>
</gene>
<dbReference type="Proteomes" id="UP000076727">
    <property type="component" value="Unassembled WGS sequence"/>
</dbReference>
<protein>
    <submittedName>
        <fullName evidence="1">Uncharacterized protein</fullName>
    </submittedName>
</protein>
<keyword evidence="2" id="KW-1185">Reference proteome</keyword>
<proteinExistence type="predicted"/>
<accession>A0A165LKD9</accession>